<feature type="domain" description="GntR C-terminal" evidence="4">
    <location>
        <begin position="3"/>
        <end position="128"/>
    </location>
</feature>
<gene>
    <name evidence="5" type="ORF">MTP13_06695</name>
</gene>
<evidence type="ECO:0000256" key="1">
    <source>
        <dbReference type="ARBA" id="ARBA00023015"/>
    </source>
</evidence>
<dbReference type="PANTHER" id="PTHR43537">
    <property type="entry name" value="TRANSCRIPTIONAL REGULATOR, GNTR FAMILY"/>
    <property type="match status" value="1"/>
</dbReference>
<keyword evidence="6" id="KW-1185">Reference proteome</keyword>
<evidence type="ECO:0000313" key="6">
    <source>
        <dbReference type="Proteomes" id="UP000831304"/>
    </source>
</evidence>
<sequence>MNELYDAHILLNSALVRRACERRTTADIETMRTLNRVMRELPLERAGSQEAAAANRRFHEASWDAARDRTLGVLVRQLNDQLDQWSGTTLDEPGRWPQSLDEHDAVIDAIEQRDAERAEAIVTAHLEAARRIRQARYPA</sequence>
<accession>A0ABY4AY56</accession>
<reference evidence="5 6" key="1">
    <citation type="submission" date="2022-03" db="EMBL/GenBank/DDBJ databases">
        <title>Agromyces sp. isolated from the gut of P. brevitarsis seulensis larvae.</title>
        <authorList>
            <person name="Won M."/>
            <person name="Kwon S.-W."/>
        </authorList>
    </citation>
    <scope>NUCLEOTIDE SEQUENCE [LARGE SCALE GENOMIC DNA]</scope>
    <source>
        <strain evidence="5 6">KACC 16215</strain>
    </source>
</reference>
<keyword evidence="2" id="KW-0238">DNA-binding</keyword>
<name>A0ABY4AY56_9MICO</name>
<keyword evidence="1" id="KW-0805">Transcription regulation</keyword>
<dbReference type="Proteomes" id="UP000831304">
    <property type="component" value="Chromosome"/>
</dbReference>
<evidence type="ECO:0000256" key="3">
    <source>
        <dbReference type="ARBA" id="ARBA00023163"/>
    </source>
</evidence>
<dbReference type="Pfam" id="PF07729">
    <property type="entry name" value="FCD"/>
    <property type="match status" value="1"/>
</dbReference>
<dbReference type="SMART" id="SM00895">
    <property type="entry name" value="FCD"/>
    <property type="match status" value="1"/>
</dbReference>
<evidence type="ECO:0000259" key="4">
    <source>
        <dbReference type="SMART" id="SM00895"/>
    </source>
</evidence>
<organism evidence="5 6">
    <name type="scientific">Agromyces soli</name>
    <dbReference type="NCBI Taxonomy" id="659012"/>
    <lineage>
        <taxon>Bacteria</taxon>
        <taxon>Bacillati</taxon>
        <taxon>Actinomycetota</taxon>
        <taxon>Actinomycetes</taxon>
        <taxon>Micrococcales</taxon>
        <taxon>Microbacteriaceae</taxon>
        <taxon>Agromyces</taxon>
    </lineage>
</organism>
<evidence type="ECO:0000256" key="2">
    <source>
        <dbReference type="ARBA" id="ARBA00023125"/>
    </source>
</evidence>
<proteinExistence type="predicted"/>
<dbReference type="Gene3D" id="1.20.120.530">
    <property type="entry name" value="GntR ligand-binding domain-like"/>
    <property type="match status" value="1"/>
</dbReference>
<dbReference type="EMBL" id="CP094533">
    <property type="protein sequence ID" value="UOE28089.1"/>
    <property type="molecule type" value="Genomic_DNA"/>
</dbReference>
<dbReference type="PANTHER" id="PTHR43537:SF5">
    <property type="entry name" value="UXU OPERON TRANSCRIPTIONAL REGULATOR"/>
    <property type="match status" value="1"/>
</dbReference>
<dbReference type="SUPFAM" id="SSF48008">
    <property type="entry name" value="GntR ligand-binding domain-like"/>
    <property type="match status" value="1"/>
</dbReference>
<dbReference type="InterPro" id="IPR008920">
    <property type="entry name" value="TF_FadR/GntR_C"/>
</dbReference>
<keyword evidence="3" id="KW-0804">Transcription</keyword>
<protein>
    <submittedName>
        <fullName evidence="5">FCD domain-containing protein</fullName>
    </submittedName>
</protein>
<dbReference type="InterPro" id="IPR011711">
    <property type="entry name" value="GntR_C"/>
</dbReference>
<evidence type="ECO:0000313" key="5">
    <source>
        <dbReference type="EMBL" id="UOE28089.1"/>
    </source>
</evidence>